<dbReference type="EMBL" id="ML976734">
    <property type="protein sequence ID" value="KAF1967320.1"/>
    <property type="molecule type" value="Genomic_DNA"/>
</dbReference>
<dbReference type="PANTHER" id="PTHR35043:SF7">
    <property type="entry name" value="TRANSCRIPTION FACTOR DOMAIN-CONTAINING PROTEIN"/>
    <property type="match status" value="1"/>
</dbReference>
<dbReference type="Proteomes" id="UP000800036">
    <property type="component" value="Unassembled WGS sequence"/>
</dbReference>
<organism evidence="2 3">
    <name type="scientific">Bimuria novae-zelandiae CBS 107.79</name>
    <dbReference type="NCBI Taxonomy" id="1447943"/>
    <lineage>
        <taxon>Eukaryota</taxon>
        <taxon>Fungi</taxon>
        <taxon>Dikarya</taxon>
        <taxon>Ascomycota</taxon>
        <taxon>Pezizomycotina</taxon>
        <taxon>Dothideomycetes</taxon>
        <taxon>Pleosporomycetidae</taxon>
        <taxon>Pleosporales</taxon>
        <taxon>Massarineae</taxon>
        <taxon>Didymosphaeriaceae</taxon>
        <taxon>Bimuria</taxon>
    </lineage>
</organism>
<protein>
    <submittedName>
        <fullName evidence="2">Uncharacterized protein</fullName>
    </submittedName>
</protein>
<feature type="compositionally biased region" description="Basic and acidic residues" evidence="1">
    <location>
        <begin position="203"/>
        <end position="213"/>
    </location>
</feature>
<dbReference type="AlphaFoldDB" id="A0A6A5USG1"/>
<accession>A0A6A5USG1</accession>
<evidence type="ECO:0000256" key="1">
    <source>
        <dbReference type="SAM" id="MobiDB-lite"/>
    </source>
</evidence>
<dbReference type="PANTHER" id="PTHR35043">
    <property type="entry name" value="TRANSCRIPTION FACTOR DOMAIN-CONTAINING PROTEIN"/>
    <property type="match status" value="1"/>
</dbReference>
<keyword evidence="3" id="KW-1185">Reference proteome</keyword>
<name>A0A6A5USG1_9PLEO</name>
<dbReference type="OrthoDB" id="9451547at2759"/>
<reference evidence="2" key="1">
    <citation type="journal article" date="2020" name="Stud. Mycol.">
        <title>101 Dothideomycetes genomes: a test case for predicting lifestyles and emergence of pathogens.</title>
        <authorList>
            <person name="Haridas S."/>
            <person name="Albert R."/>
            <person name="Binder M."/>
            <person name="Bloem J."/>
            <person name="Labutti K."/>
            <person name="Salamov A."/>
            <person name="Andreopoulos B."/>
            <person name="Baker S."/>
            <person name="Barry K."/>
            <person name="Bills G."/>
            <person name="Bluhm B."/>
            <person name="Cannon C."/>
            <person name="Castanera R."/>
            <person name="Culley D."/>
            <person name="Daum C."/>
            <person name="Ezra D."/>
            <person name="Gonzalez J."/>
            <person name="Henrissat B."/>
            <person name="Kuo A."/>
            <person name="Liang C."/>
            <person name="Lipzen A."/>
            <person name="Lutzoni F."/>
            <person name="Magnuson J."/>
            <person name="Mondo S."/>
            <person name="Nolan M."/>
            <person name="Ohm R."/>
            <person name="Pangilinan J."/>
            <person name="Park H.-J."/>
            <person name="Ramirez L."/>
            <person name="Alfaro M."/>
            <person name="Sun H."/>
            <person name="Tritt A."/>
            <person name="Yoshinaga Y."/>
            <person name="Zwiers L.-H."/>
            <person name="Turgeon B."/>
            <person name="Goodwin S."/>
            <person name="Spatafora J."/>
            <person name="Crous P."/>
            <person name="Grigoriev I."/>
        </authorList>
    </citation>
    <scope>NUCLEOTIDE SEQUENCE</scope>
    <source>
        <strain evidence="2">CBS 107.79</strain>
    </source>
</reference>
<gene>
    <name evidence="2" type="ORF">BU23DRAFT_573344</name>
</gene>
<evidence type="ECO:0000313" key="2">
    <source>
        <dbReference type="EMBL" id="KAF1967320.1"/>
    </source>
</evidence>
<proteinExistence type="predicted"/>
<evidence type="ECO:0000313" key="3">
    <source>
        <dbReference type="Proteomes" id="UP000800036"/>
    </source>
</evidence>
<feature type="region of interest" description="Disordered" evidence="1">
    <location>
        <begin position="200"/>
        <end position="230"/>
    </location>
</feature>
<sequence length="266" mass="29961">MTPWLLPDIFKADIKDKSKADALAKAIVCIQSIWFMVQSIGRMTSVDCSMSFLEWKTFLHAVSYLIVYGLWWDSPYDATRPFLITDLRIHDLCAYLFFYQNDTHLKIPQCENLIAKAQQYAPTVDITSYEALSTALRIGCARELMQVQEKSNSNNAKEFNHEQPLQDQYGLMDEGVTGEERSDNGDGRTEDEGLLIGAELANDEDRRNEEGRHVPTQQLPDRDGSLDEGWGDAAHLRDQSDVLHLCIPGTLGRVKTSVSAQGFKGP</sequence>